<evidence type="ECO:0000313" key="13">
    <source>
        <dbReference type="Proteomes" id="UP000799776"/>
    </source>
</evidence>
<dbReference type="PROSITE" id="PS50011">
    <property type="entry name" value="PROTEIN_KINASE_DOM"/>
    <property type="match status" value="1"/>
</dbReference>
<keyword evidence="3" id="KW-0808">Transferase</keyword>
<dbReference type="Proteomes" id="UP000799776">
    <property type="component" value="Unassembled WGS sequence"/>
</dbReference>
<feature type="region of interest" description="Disordered" evidence="10">
    <location>
        <begin position="478"/>
        <end position="618"/>
    </location>
</feature>
<dbReference type="InterPro" id="IPR011009">
    <property type="entry name" value="Kinase-like_dom_sf"/>
</dbReference>
<evidence type="ECO:0000313" key="12">
    <source>
        <dbReference type="EMBL" id="KAF2087182.1"/>
    </source>
</evidence>
<feature type="region of interest" description="Disordered" evidence="10">
    <location>
        <begin position="833"/>
        <end position="954"/>
    </location>
</feature>
<reference evidence="12" key="1">
    <citation type="journal article" date="2020" name="Stud. Mycol.">
        <title>101 Dothideomycetes genomes: a test case for predicting lifestyles and emergence of pathogens.</title>
        <authorList>
            <person name="Haridas S."/>
            <person name="Albert R."/>
            <person name="Binder M."/>
            <person name="Bloem J."/>
            <person name="Labutti K."/>
            <person name="Salamov A."/>
            <person name="Andreopoulos B."/>
            <person name="Baker S."/>
            <person name="Barry K."/>
            <person name="Bills G."/>
            <person name="Bluhm B."/>
            <person name="Cannon C."/>
            <person name="Castanera R."/>
            <person name="Culley D."/>
            <person name="Daum C."/>
            <person name="Ezra D."/>
            <person name="Gonzalez J."/>
            <person name="Henrissat B."/>
            <person name="Kuo A."/>
            <person name="Liang C."/>
            <person name="Lipzen A."/>
            <person name="Lutzoni F."/>
            <person name="Magnuson J."/>
            <person name="Mondo S."/>
            <person name="Nolan M."/>
            <person name="Ohm R."/>
            <person name="Pangilinan J."/>
            <person name="Park H.-J."/>
            <person name="Ramirez L."/>
            <person name="Alfaro M."/>
            <person name="Sun H."/>
            <person name="Tritt A."/>
            <person name="Yoshinaga Y."/>
            <person name="Zwiers L.-H."/>
            <person name="Turgeon B."/>
            <person name="Goodwin S."/>
            <person name="Spatafora J."/>
            <person name="Crous P."/>
            <person name="Grigoriev I."/>
        </authorList>
    </citation>
    <scope>NUCLEOTIDE SEQUENCE</scope>
    <source>
        <strain evidence="12">CBS 121410</strain>
    </source>
</reference>
<keyword evidence="5" id="KW-0418">Kinase</keyword>
<feature type="region of interest" description="Disordered" evidence="10">
    <location>
        <begin position="747"/>
        <end position="772"/>
    </location>
</feature>
<organism evidence="12 13">
    <name type="scientific">Saccharata proteae CBS 121410</name>
    <dbReference type="NCBI Taxonomy" id="1314787"/>
    <lineage>
        <taxon>Eukaryota</taxon>
        <taxon>Fungi</taxon>
        <taxon>Dikarya</taxon>
        <taxon>Ascomycota</taxon>
        <taxon>Pezizomycotina</taxon>
        <taxon>Dothideomycetes</taxon>
        <taxon>Dothideomycetes incertae sedis</taxon>
        <taxon>Botryosphaeriales</taxon>
        <taxon>Saccharataceae</taxon>
        <taxon>Saccharata</taxon>
    </lineage>
</organism>
<feature type="compositionally biased region" description="Polar residues" evidence="10">
    <location>
        <begin position="980"/>
        <end position="993"/>
    </location>
</feature>
<proteinExistence type="inferred from homology"/>
<feature type="compositionally biased region" description="Polar residues" evidence="10">
    <location>
        <begin position="334"/>
        <end position="352"/>
    </location>
</feature>
<evidence type="ECO:0000256" key="6">
    <source>
        <dbReference type="ARBA" id="ARBA00022840"/>
    </source>
</evidence>
<comment type="similarity">
    <text evidence="1">Belongs to the protein kinase superfamily. STE Ser/Thr protein kinase family. MAP kinase kinase kinase subfamily.</text>
</comment>
<evidence type="ECO:0000256" key="4">
    <source>
        <dbReference type="ARBA" id="ARBA00022741"/>
    </source>
</evidence>
<dbReference type="FunFam" id="1.10.510.10:FF:000182">
    <property type="entry name" value="MAP kinase kinase kinase mkh1"/>
    <property type="match status" value="1"/>
</dbReference>
<feature type="region of interest" description="Disordered" evidence="10">
    <location>
        <begin position="1266"/>
        <end position="1355"/>
    </location>
</feature>
<feature type="binding site" evidence="9">
    <location>
        <position position="1443"/>
    </location>
    <ligand>
        <name>ATP</name>
        <dbReference type="ChEBI" id="CHEBI:30616"/>
    </ligand>
</feature>
<feature type="region of interest" description="Disordered" evidence="10">
    <location>
        <begin position="1"/>
        <end position="125"/>
    </location>
</feature>
<dbReference type="GO" id="GO:0004709">
    <property type="term" value="F:MAP kinase kinase kinase activity"/>
    <property type="evidence" value="ECO:0007669"/>
    <property type="project" value="UniProtKB-ARBA"/>
</dbReference>
<dbReference type="GO" id="GO:0005524">
    <property type="term" value="F:ATP binding"/>
    <property type="evidence" value="ECO:0007669"/>
    <property type="project" value="UniProtKB-UniRule"/>
</dbReference>
<protein>
    <recommendedName>
        <fullName evidence="2">mitogen-activated protein kinase</fullName>
        <ecNumber evidence="2">2.7.11.24</ecNumber>
    </recommendedName>
</protein>
<keyword evidence="6 9" id="KW-0067">ATP-binding</keyword>
<comment type="caution">
    <text evidence="12">The sequence shown here is derived from an EMBL/GenBank/DDBJ whole genome shotgun (WGS) entry which is preliminary data.</text>
</comment>
<feature type="compositionally biased region" description="Low complexity" evidence="10">
    <location>
        <begin position="146"/>
        <end position="155"/>
    </location>
</feature>
<dbReference type="Gene3D" id="1.10.510.10">
    <property type="entry name" value="Transferase(Phosphotransferase) domain 1"/>
    <property type="match status" value="1"/>
</dbReference>
<evidence type="ECO:0000256" key="5">
    <source>
        <dbReference type="ARBA" id="ARBA00022777"/>
    </source>
</evidence>
<dbReference type="FunFam" id="3.30.200.20:FF:000387">
    <property type="entry name" value="Serine/threonine-protein kinase STE11"/>
    <property type="match status" value="1"/>
</dbReference>
<evidence type="ECO:0000256" key="9">
    <source>
        <dbReference type="PROSITE-ProRule" id="PRU10141"/>
    </source>
</evidence>
<feature type="region of interest" description="Disordered" evidence="10">
    <location>
        <begin position="307"/>
        <end position="379"/>
    </location>
</feature>
<dbReference type="PANTHER" id="PTHR48016:SF48">
    <property type="entry name" value="SERINE_THREONINE-PROTEIN KINASE BCK1_SLK1_SSP31"/>
    <property type="match status" value="1"/>
</dbReference>
<feature type="compositionally biased region" description="Polar residues" evidence="10">
    <location>
        <begin position="1279"/>
        <end position="1296"/>
    </location>
</feature>
<feature type="compositionally biased region" description="Polar residues" evidence="10">
    <location>
        <begin position="1074"/>
        <end position="1088"/>
    </location>
</feature>
<dbReference type="GO" id="GO:0000196">
    <property type="term" value="P:cell integrity MAPK cascade"/>
    <property type="evidence" value="ECO:0007669"/>
    <property type="project" value="UniProtKB-ARBA"/>
</dbReference>
<feature type="region of interest" description="Disordered" evidence="10">
    <location>
        <begin position="974"/>
        <end position="997"/>
    </location>
</feature>
<evidence type="ECO:0000256" key="8">
    <source>
        <dbReference type="ARBA" id="ARBA00048130"/>
    </source>
</evidence>
<dbReference type="EC" id="2.7.11.24" evidence="2"/>
<dbReference type="PROSITE" id="PS00108">
    <property type="entry name" value="PROTEIN_KINASE_ST"/>
    <property type="match status" value="1"/>
</dbReference>
<comment type="catalytic activity">
    <reaction evidence="8">
        <text>L-seryl-[protein] + ATP = O-phospho-L-seryl-[protein] + ADP + H(+)</text>
        <dbReference type="Rhea" id="RHEA:17989"/>
        <dbReference type="Rhea" id="RHEA-COMP:9863"/>
        <dbReference type="Rhea" id="RHEA-COMP:11604"/>
        <dbReference type="ChEBI" id="CHEBI:15378"/>
        <dbReference type="ChEBI" id="CHEBI:29999"/>
        <dbReference type="ChEBI" id="CHEBI:30616"/>
        <dbReference type="ChEBI" id="CHEBI:83421"/>
        <dbReference type="ChEBI" id="CHEBI:456216"/>
        <dbReference type="EC" id="2.7.11.24"/>
    </reaction>
    <physiologicalReaction direction="left-to-right" evidence="8">
        <dbReference type="Rhea" id="RHEA:17990"/>
    </physiologicalReaction>
</comment>
<dbReference type="InterPro" id="IPR017441">
    <property type="entry name" value="Protein_kinase_ATP_BS"/>
</dbReference>
<dbReference type="PROSITE" id="PS00107">
    <property type="entry name" value="PROTEIN_KINASE_ATP"/>
    <property type="match status" value="1"/>
</dbReference>
<feature type="domain" description="Protein kinase" evidence="11">
    <location>
        <begin position="1414"/>
        <end position="1683"/>
    </location>
</feature>
<sequence length="1709" mass="185382">MHNNSRTYLPPPPPPQPSSTPSTHGLSIPPPPPRNNNNSAHGMSLPGPPPGGPPTTYWNAHPNYHAAPNSAAPHAVYNPNAYRPYQQPQHHMPPPPADNQPLTSATYIPGGESFGPGVGIPPLHTPNDYAGQSSYYYPYSSDFSSTSTLNTNITTPPEELSHLPPTPARSHPANLPIHDTHDYHSPGPPTTTLNRQSLRSDGNHATTPVSPNDPALQWPLDRVLIWLAGNGFSHDWQETFKSLNLHGTQFLQQGKGHGPKGNVAMTHSVILPQLEKQITSRGATFDQGREREEGRRLRKLVRMIVENGGNTTQSKLGPRRTSRTFLHSAGTDGTLESSPNPSTGRFDSTPTTAGDVESPGKYIPQNLGSPASSAPRRLSTQRNFTVPSLSQDYVAETGRAAYTEKVLKHIGDGAQSSKRHSPNTSGEFSAGAIKSASPQQSPSLASARLAHIPTSATQRYYRHDRANSSESNVSNMAAYGSLATPNPPSATGKPGESRRNGHEAPRPAGLEATGRHNSNDPPVSAKEHKGGLFSQFRNKKKKTKDDTHPSPDEGSSLDSPTSPVGVRHLPPSAPFLRSSLNSSDTSLADRPSSRRSVQLDGTAPPSRPRATTRDSEPRRFFFVTPDGWNYRLVDVTGIDQPDSLREIICKNLNIPNTPDVALHLTQCGQTEHDEALNDSLLMQARKIADATGTLKVFVNIGENSATTNGLGLNVPHNATSPLAGRISFTGKPLDQATYERLNYNTHQLDSPGPRSGESTLVPSQGQTIGNVGKNADLSIDTVTHAAASKSDPTWNSAGGELSETQRREILEAAAAAHRKETDRKQREYLAKRQRHLKQDNSPIEVPDPPSAIGYIGQGIIDFDNRRDSPYEEGKRPFEETRKAKQLVPSRPPPPAPAESETLKAANSLSKRSGKGRLSTSDSSDSDKRLSGETSSPDLERRGRPAIPEGPSLKSGIGAMLVGVGNLTGLVGAPGRAYPNGTHSPSRPLTGNQDGKSRGAMAEAFSQMGFRGQSPGGSPRSPGVITMSKGNIPFMIPDYFYKDALEESSSRKPSLRLDMPAPANAAVASIKEDQQQSMFRPSPEVSPSTAHPEGTLSRNASRRSYGPSLDFQEQHVPFSKSPVIAAEDSDDDSDDGLFAMPLASKSPPPSRGADSNAESEERGQRPSLTLRTSRSKVRIASPDRSALRQSASSDEIGELRQRTIEKFVPASAASQSWSTDSPEEPRGPFGYNRRESFASDIWANRPPPEALVEHLDEFFPNVNLDQPMVDEDVQSPPTSPGSSQDKSAAPTPMSSADESGEPLGSNQSTLKRGDTIMSLAQRNMRKSGGLGRTKSIREAVRSQYQPSEKRSMPGPARVNTLKSGDIVRRKSTKMFGARIEQVKPPRGSRLIQLESIPQDTLPVQTQPQRQPTFKWMKGQLIGKGTFGRVYLGMNMTTGELIAVKQVEVKPNVAGTDKDRMKELVKALDQEIDTMQHLDHPNIVQYLGCERKEYSISIFLEYIPGGSVGSCLRKHGKFEESVVSSLTRQTLEGLAYLHREGILHRDMKADNILLDLDGTCKISDFGISKKTDNIYGNDITNSMQGSVFWMAPEVIRSQGQGYSAKVDIWSLGCVVLEMFAGRRPWSKEEAIGAIYKLGSLNQAPPIPDDVSQNISPGAISFMYDCFTIDPADRPTAETLLRAPFCYSNAHYNFLDTDLYSKIRGAFQVGGG</sequence>
<evidence type="ECO:0000256" key="3">
    <source>
        <dbReference type="ARBA" id="ARBA00022679"/>
    </source>
</evidence>
<feature type="compositionally biased region" description="Basic and acidic residues" evidence="10">
    <location>
        <begin position="862"/>
        <end position="882"/>
    </location>
</feature>
<accession>A0A9P4LWM1</accession>
<dbReference type="InterPro" id="IPR050538">
    <property type="entry name" value="MAP_kinase_kinase_kinase"/>
</dbReference>
<evidence type="ECO:0000256" key="10">
    <source>
        <dbReference type="SAM" id="MobiDB-lite"/>
    </source>
</evidence>
<dbReference type="InterPro" id="IPR000719">
    <property type="entry name" value="Prot_kinase_dom"/>
</dbReference>
<feature type="compositionally biased region" description="Polar residues" evidence="10">
    <location>
        <begin position="190"/>
        <end position="210"/>
    </location>
</feature>
<keyword evidence="13" id="KW-1185">Reference proteome</keyword>
<feature type="compositionally biased region" description="Basic and acidic residues" evidence="10">
    <location>
        <begin position="495"/>
        <end position="505"/>
    </location>
</feature>
<evidence type="ECO:0000256" key="2">
    <source>
        <dbReference type="ARBA" id="ARBA00012411"/>
    </source>
</evidence>
<feature type="compositionally biased region" description="Polar residues" evidence="10">
    <location>
        <begin position="756"/>
        <end position="769"/>
    </location>
</feature>
<evidence type="ECO:0000256" key="7">
    <source>
        <dbReference type="ARBA" id="ARBA00047919"/>
    </source>
</evidence>
<dbReference type="EMBL" id="ML978721">
    <property type="protein sequence ID" value="KAF2087182.1"/>
    <property type="molecule type" value="Genomic_DNA"/>
</dbReference>
<evidence type="ECO:0000256" key="1">
    <source>
        <dbReference type="ARBA" id="ARBA00006529"/>
    </source>
</evidence>
<feature type="region of interest" description="Disordered" evidence="10">
    <location>
        <begin position="1064"/>
        <end position="1232"/>
    </location>
</feature>
<feature type="compositionally biased region" description="Polar residues" evidence="10">
    <location>
        <begin position="366"/>
        <end position="379"/>
    </location>
</feature>
<comment type="catalytic activity">
    <reaction evidence="7">
        <text>L-threonyl-[protein] + ATP = O-phospho-L-threonyl-[protein] + ADP + H(+)</text>
        <dbReference type="Rhea" id="RHEA:46608"/>
        <dbReference type="Rhea" id="RHEA-COMP:11060"/>
        <dbReference type="Rhea" id="RHEA-COMP:11605"/>
        <dbReference type="ChEBI" id="CHEBI:15378"/>
        <dbReference type="ChEBI" id="CHEBI:30013"/>
        <dbReference type="ChEBI" id="CHEBI:30616"/>
        <dbReference type="ChEBI" id="CHEBI:61977"/>
        <dbReference type="ChEBI" id="CHEBI:456216"/>
        <dbReference type="EC" id="2.7.11.24"/>
    </reaction>
    <physiologicalReaction direction="left-to-right" evidence="7">
        <dbReference type="Rhea" id="RHEA:46609"/>
    </physiologicalReaction>
</comment>
<feature type="region of interest" description="Disordered" evidence="10">
    <location>
        <begin position="411"/>
        <end position="446"/>
    </location>
</feature>
<feature type="compositionally biased region" description="Low complexity" evidence="10">
    <location>
        <begin position="435"/>
        <end position="446"/>
    </location>
</feature>
<dbReference type="PANTHER" id="PTHR48016">
    <property type="entry name" value="MAP KINASE KINASE KINASE SSK2-RELATED-RELATED"/>
    <property type="match status" value="1"/>
</dbReference>
<feature type="region of interest" description="Disordered" evidence="10">
    <location>
        <begin position="146"/>
        <end position="214"/>
    </location>
</feature>
<dbReference type="SUPFAM" id="SSF56112">
    <property type="entry name" value="Protein kinase-like (PK-like)"/>
    <property type="match status" value="1"/>
</dbReference>
<keyword evidence="4 9" id="KW-0547">Nucleotide-binding</keyword>
<dbReference type="CDD" id="cd06629">
    <property type="entry name" value="STKc_Bck1_like"/>
    <property type="match status" value="1"/>
</dbReference>
<dbReference type="SMART" id="SM00220">
    <property type="entry name" value="S_TKc"/>
    <property type="match status" value="1"/>
</dbReference>
<dbReference type="GO" id="GO:0004707">
    <property type="term" value="F:MAP kinase activity"/>
    <property type="evidence" value="ECO:0007669"/>
    <property type="project" value="UniProtKB-EC"/>
</dbReference>
<name>A0A9P4LWM1_9PEZI</name>
<evidence type="ECO:0000259" key="11">
    <source>
        <dbReference type="PROSITE" id="PS50011"/>
    </source>
</evidence>
<dbReference type="InterPro" id="IPR008271">
    <property type="entry name" value="Ser/Thr_kinase_AS"/>
</dbReference>
<feature type="compositionally biased region" description="Pro residues" evidence="10">
    <location>
        <begin position="9"/>
        <end position="18"/>
    </location>
</feature>
<dbReference type="OrthoDB" id="266718at2759"/>
<gene>
    <name evidence="12" type="ORF">K490DRAFT_42558</name>
</gene>
<dbReference type="Pfam" id="PF00069">
    <property type="entry name" value="Pkinase"/>
    <property type="match status" value="1"/>
</dbReference>